<name>A0A6J5L9D7_9CAUD</name>
<protein>
    <submittedName>
        <fullName evidence="1">Uncharacterized protein</fullName>
    </submittedName>
</protein>
<reference evidence="1" key="1">
    <citation type="submission" date="2020-04" db="EMBL/GenBank/DDBJ databases">
        <authorList>
            <person name="Chiriac C."/>
            <person name="Salcher M."/>
            <person name="Ghai R."/>
            <person name="Kavagutti S V."/>
        </authorList>
    </citation>
    <scope>NUCLEOTIDE SEQUENCE</scope>
</reference>
<accession>A0A6J5L9D7</accession>
<gene>
    <name evidence="1" type="ORF">UFOVP115_8</name>
</gene>
<evidence type="ECO:0000313" key="1">
    <source>
        <dbReference type="EMBL" id="CAB4129420.1"/>
    </source>
</evidence>
<sequence length="352" mass="38911">MAVLSDLVSKVRTELNDQAKQFTKTFAGDGVTVTFPLGVKPVDDTTLLVKDNSTVLANPAGYTVEAVHGVVHCTTAPAAGHTLTVSGNVWRYFSESEIEGFVNTALLQHTSGRTDGFNRAITVASLPELEVYPLVVLSTVEALFALATDASYDIDIQSSDGVSIPRSERFRQISGLITQRMQHYRDLCSALNIGLWRIEMGTLRRVSRTTNKLVPIYMAQEIDDSTKPERVYIQNDLNGRVPVPSTVPIYDIVLQQGDDFSVILDFPDTMDFSTLTFKAQIRTYPGAPTLWATFTIEVFDALLRKLKLSLAGPITANLPVRCFWDIQATDSTDNTVTTYLRGQVFTYPQVTQ</sequence>
<organism evidence="1">
    <name type="scientific">uncultured Caudovirales phage</name>
    <dbReference type="NCBI Taxonomy" id="2100421"/>
    <lineage>
        <taxon>Viruses</taxon>
        <taxon>Duplodnaviria</taxon>
        <taxon>Heunggongvirae</taxon>
        <taxon>Uroviricota</taxon>
        <taxon>Caudoviricetes</taxon>
        <taxon>Peduoviridae</taxon>
        <taxon>Maltschvirus</taxon>
        <taxon>Maltschvirus maltsch</taxon>
    </lineage>
</organism>
<proteinExistence type="predicted"/>
<dbReference type="EMBL" id="LR796236">
    <property type="protein sequence ID" value="CAB4129420.1"/>
    <property type="molecule type" value="Genomic_DNA"/>
</dbReference>